<evidence type="ECO:0000313" key="2">
    <source>
        <dbReference type="EMBL" id="OMJ29092.1"/>
    </source>
</evidence>
<protein>
    <submittedName>
        <fullName evidence="2">Uncharacterized protein</fullName>
    </submittedName>
</protein>
<comment type="caution">
    <text evidence="2">The sequence shown here is derived from an EMBL/GenBank/DDBJ whole genome shotgun (WGS) entry which is preliminary data.</text>
</comment>
<dbReference type="EMBL" id="LSSM01000377">
    <property type="protein sequence ID" value="OMJ29092.1"/>
    <property type="molecule type" value="Genomic_DNA"/>
</dbReference>
<accession>A0A1R1YQC2</accession>
<feature type="compositionally biased region" description="Low complexity" evidence="1">
    <location>
        <begin position="269"/>
        <end position="280"/>
    </location>
</feature>
<dbReference type="AlphaFoldDB" id="A0A1R1YQC2"/>
<dbReference type="OrthoDB" id="10521266at2759"/>
<evidence type="ECO:0000313" key="3">
    <source>
        <dbReference type="Proteomes" id="UP000187429"/>
    </source>
</evidence>
<proteinExistence type="predicted"/>
<dbReference type="Proteomes" id="UP000187429">
    <property type="component" value="Unassembled WGS sequence"/>
</dbReference>
<keyword evidence="3" id="KW-1185">Reference proteome</keyword>
<gene>
    <name evidence="2" type="ORF">AYI69_g1406</name>
</gene>
<feature type="region of interest" description="Disordered" evidence="1">
    <location>
        <begin position="267"/>
        <end position="287"/>
    </location>
</feature>
<organism evidence="2 3">
    <name type="scientific">Smittium culicis</name>
    <dbReference type="NCBI Taxonomy" id="133412"/>
    <lineage>
        <taxon>Eukaryota</taxon>
        <taxon>Fungi</taxon>
        <taxon>Fungi incertae sedis</taxon>
        <taxon>Zoopagomycota</taxon>
        <taxon>Kickxellomycotina</taxon>
        <taxon>Harpellomycetes</taxon>
        <taxon>Harpellales</taxon>
        <taxon>Legeriomycetaceae</taxon>
        <taxon>Smittium</taxon>
    </lineage>
</organism>
<evidence type="ECO:0000256" key="1">
    <source>
        <dbReference type="SAM" id="MobiDB-lite"/>
    </source>
</evidence>
<reference evidence="3" key="1">
    <citation type="submission" date="2017-01" db="EMBL/GenBank/DDBJ databases">
        <authorList>
            <person name="Wang Y."/>
            <person name="White M."/>
            <person name="Kvist S."/>
            <person name="Moncalvo J.-M."/>
        </authorList>
    </citation>
    <scope>NUCLEOTIDE SEQUENCE [LARGE SCALE GENOMIC DNA]</scope>
    <source>
        <strain evidence="3">ID-206-W2</strain>
    </source>
</reference>
<sequence length="353" mass="38910">METLTSICRMGIQERVPKKQSLNLLEALGAWIQGQLREIFDYAVSVNRSPGNGDQHQVNFPQSSVHQNPGFPTRSQQIAERWQDDIKMPDELHCVADKTGNPESFLFEEPASVILEDSSRTLLLLGYMESQIGETAYQHKGTIDGVVCTGARDCGGTIGVSLLRQHNHTLLCQEIRGHNLPGTTGINRKDMDSLLIDQHLPTSHICAIGDILSTEPSIWAPRLLPLCIIPEQEAETILQLVPGQQSAYSEPSDSQMDQVRQSVLMPTLESDSPGSSEGPPRASQNETSVYNVEIRNLVPRPDVSISITATASSRNNFSSRSKKRKVAALGKQALELYGLEDQRRFLETQGLGT</sequence>
<name>A0A1R1YQC2_9FUNG</name>